<dbReference type="Proteomes" id="UP001144978">
    <property type="component" value="Unassembled WGS sequence"/>
</dbReference>
<name>A0ACC1PTU7_9APHY</name>
<accession>A0ACC1PTU7</accession>
<dbReference type="EMBL" id="JANSHE010001513">
    <property type="protein sequence ID" value="KAJ3002325.1"/>
    <property type="molecule type" value="Genomic_DNA"/>
</dbReference>
<protein>
    <submittedName>
        <fullName evidence="1">Uncharacterized protein</fullName>
    </submittedName>
</protein>
<organism evidence="1 2">
    <name type="scientific">Trametes sanguinea</name>
    <dbReference type="NCBI Taxonomy" id="158606"/>
    <lineage>
        <taxon>Eukaryota</taxon>
        <taxon>Fungi</taxon>
        <taxon>Dikarya</taxon>
        <taxon>Basidiomycota</taxon>
        <taxon>Agaricomycotina</taxon>
        <taxon>Agaricomycetes</taxon>
        <taxon>Polyporales</taxon>
        <taxon>Polyporaceae</taxon>
        <taxon>Trametes</taxon>
    </lineage>
</organism>
<reference evidence="1" key="1">
    <citation type="submission" date="2022-08" db="EMBL/GenBank/DDBJ databases">
        <title>Genome Sequence of Pycnoporus sanguineus.</title>
        <authorList>
            <person name="Buettner E."/>
        </authorList>
    </citation>
    <scope>NUCLEOTIDE SEQUENCE</scope>
    <source>
        <strain evidence="1">CG-C14</strain>
    </source>
</reference>
<evidence type="ECO:0000313" key="1">
    <source>
        <dbReference type="EMBL" id="KAJ3002325.1"/>
    </source>
</evidence>
<comment type="caution">
    <text evidence="1">The sequence shown here is derived from an EMBL/GenBank/DDBJ whole genome shotgun (WGS) entry which is preliminary data.</text>
</comment>
<keyword evidence="2" id="KW-1185">Reference proteome</keyword>
<gene>
    <name evidence="1" type="ORF">NUW54_g5908</name>
</gene>
<proteinExistence type="predicted"/>
<sequence length="315" mass="33977">MTVLSPPSARLPPIRRIHEHSVDILESLLKYLRAIYNPPVRGTRRVDRKARGTASKGGEDEDALVALRTDDFERAYTIRWLTGLVAQASLIQDEDAEDDWADQVFDEKIDSLIRDAASLLAVCAGTAAASTVTRRFSFAAPLLKSSVEVQLTDIPISVDGNAATMYSSTSYPGTGQLNPAYDERRGSWASQGAMHPALQPDAHRSLPEGGSDGSPTATSSWSPTGSPIHSHSLASAPPVPFSTAANLPAGRGRDHFRTRSYPSMQWQYDQASALPQSSHGSHHPLPAYAIERGGQAANLEHYQRYNGGDGGHPGR</sequence>
<evidence type="ECO:0000313" key="2">
    <source>
        <dbReference type="Proteomes" id="UP001144978"/>
    </source>
</evidence>